<keyword evidence="3" id="KW-1185">Reference proteome</keyword>
<gene>
    <name evidence="2" type="ORF">MEDL_22242</name>
</gene>
<accession>A0A8S3RNX9</accession>
<feature type="region of interest" description="Disordered" evidence="1">
    <location>
        <begin position="890"/>
        <end position="909"/>
    </location>
</feature>
<evidence type="ECO:0000313" key="3">
    <source>
        <dbReference type="Proteomes" id="UP000683360"/>
    </source>
</evidence>
<comment type="caution">
    <text evidence="2">The sequence shown here is derived from an EMBL/GenBank/DDBJ whole genome shotgun (WGS) entry which is preliminary data.</text>
</comment>
<protein>
    <submittedName>
        <fullName evidence="2">Uncharacterized protein</fullName>
    </submittedName>
</protein>
<dbReference type="Proteomes" id="UP000683360">
    <property type="component" value="Unassembled WGS sequence"/>
</dbReference>
<evidence type="ECO:0000313" key="2">
    <source>
        <dbReference type="EMBL" id="CAG2207998.1"/>
    </source>
</evidence>
<sequence length="909" mass="103756">MITGLLLLFREYNPRYSSWGVGSAVRDAYILSNIRLEYGQTHSVPVDLASPEVFDPVFYSNYYHQVITHSVNSPEAVKQHWLTHGIDAGWQGSGQFHSKEYIARYPDLQKAFGNNYRAAIQHYLTFHTSEHRLGLSTSHHFEGRWTALNHGIYIGSSTRTGGAVDSLTWNNKEFINSRDHGRQMQMACNTNKYSECYNPTEAGGLCDHTLSTTHTHIDWVHVHGNVMESLVYPAFWKPVKPSSGTQHDCHYGQWCPAHQGYHTTYDYPFHKKITIGTHGINNCFEFVSNFTIGGNWPQDDLLIQMEAPAVYMTYEFTKQFTFNPATRLAENYHNKHLPFILSTPDHNYALGAYTPQRQDTDIHENYDSHLFKGSNFAGTTSKFNIVFYKRPHESHVEAVDFASPEVFDPVFYSNNHHEVMSHGVNTPEAAKQHWLAHGIDAGWQGSGQFHSKEYIARYPDLQKAFGNDYRAAIQHYLTFHSSEHRDGLSTIQDFEGRWTALNHGIYIGSSTRTGGAVDSLTWNNKEFINSWDHGRQMQMACNTNKYTECYNPTEAGGVCDAASPTTHTHIDWVHVHGNVMESQVHPAFWKPVKPTSGTQHDCNYGRLCPAHHGYRSTYDYPFHKKITIGTHGINNCFEFVSNFTIGGNWPQDDLFIQMESPAVYLTYEFSEQFTFNPTTRLAENYHARHLPVIRSTPDHNHALGAYTPPGQDTDKHENYNSHFSKVHISLIHPEFQVDENRIYFVIPAEQVQQTTNTQTEARDSVVGHVLTPTKYKGEPVGVVVNRDIVTSPYNPNKACHRLVYYTSTNDRGKRSRVDYEDGFDIDHPDLLRTPPHTSPVYNEQSKEAIQSAIQAARPDTPYQQDQRSRSKMKAKRPTDSSLENRLLQSAISRQDSRTLNTHTSSEMTM</sequence>
<dbReference type="AlphaFoldDB" id="A0A8S3RNX9"/>
<reference evidence="2" key="1">
    <citation type="submission" date="2021-03" db="EMBL/GenBank/DDBJ databases">
        <authorList>
            <person name="Bekaert M."/>
        </authorList>
    </citation>
    <scope>NUCLEOTIDE SEQUENCE</scope>
</reference>
<dbReference type="EMBL" id="CAJPWZ010001098">
    <property type="protein sequence ID" value="CAG2207998.1"/>
    <property type="molecule type" value="Genomic_DNA"/>
</dbReference>
<name>A0A8S3RNX9_MYTED</name>
<feature type="region of interest" description="Disordered" evidence="1">
    <location>
        <begin position="855"/>
        <end position="883"/>
    </location>
</feature>
<organism evidence="2 3">
    <name type="scientific">Mytilus edulis</name>
    <name type="common">Blue mussel</name>
    <dbReference type="NCBI Taxonomy" id="6550"/>
    <lineage>
        <taxon>Eukaryota</taxon>
        <taxon>Metazoa</taxon>
        <taxon>Spiralia</taxon>
        <taxon>Lophotrochozoa</taxon>
        <taxon>Mollusca</taxon>
        <taxon>Bivalvia</taxon>
        <taxon>Autobranchia</taxon>
        <taxon>Pteriomorphia</taxon>
        <taxon>Mytilida</taxon>
        <taxon>Mytiloidea</taxon>
        <taxon>Mytilidae</taxon>
        <taxon>Mytilinae</taxon>
        <taxon>Mytilus</taxon>
    </lineage>
</organism>
<proteinExistence type="predicted"/>
<dbReference type="OrthoDB" id="6105421at2759"/>
<evidence type="ECO:0000256" key="1">
    <source>
        <dbReference type="SAM" id="MobiDB-lite"/>
    </source>
</evidence>